<feature type="domain" description="HAMP" evidence="17">
    <location>
        <begin position="218"/>
        <end position="270"/>
    </location>
</feature>
<dbReference type="EMBL" id="JPEO01000002">
    <property type="protein sequence ID" value="KFZ38783.1"/>
    <property type="molecule type" value="Genomic_DNA"/>
</dbReference>
<accession>A0A094LUB1</accession>
<dbReference type="PRINTS" id="PR00344">
    <property type="entry name" value="BCTRLSENSOR"/>
</dbReference>
<organism evidence="18 19">
    <name type="scientific">Shewanella mangrovi</name>
    <dbReference type="NCBI Taxonomy" id="1515746"/>
    <lineage>
        <taxon>Bacteria</taxon>
        <taxon>Pseudomonadati</taxon>
        <taxon>Pseudomonadota</taxon>
        <taxon>Gammaproteobacteria</taxon>
        <taxon>Alteromonadales</taxon>
        <taxon>Shewanellaceae</taxon>
        <taxon>Shewanella</taxon>
    </lineage>
</organism>
<dbReference type="InterPro" id="IPR036097">
    <property type="entry name" value="HisK_dim/P_sf"/>
</dbReference>
<evidence type="ECO:0000256" key="10">
    <source>
        <dbReference type="ARBA" id="ARBA00022777"/>
    </source>
</evidence>
<dbReference type="SMART" id="SM00387">
    <property type="entry name" value="HATPase_c"/>
    <property type="match status" value="1"/>
</dbReference>
<sequence>MFSWYQRQKLIHQIGLVILLGFVLSFLLTLFLLSYDKSQRLSQLSVFAAVQRVISVADTLAQTEPTLHDTILTASSSSDLQLSLSNAPRVAQQTSNDGLSRKLLSRLKAAGIEQAHILLVSQAERPLMDLRAMNAMHRNMMGSDSQTSMMNQRFSPRHRGQRLSYSATVDGSVQLANGKWLNFSSGIENDITHWSTSVLIALISVMLLTVFIALLITRKALQPIAELGKAAQSFATSKQVHKVSTQAPQDLVPAISAFNNMQQQLTDYIKERTKLLAAISHDLRTPLTSLRLRLEFIEPSEDQQQALRTVETMDKMLTATLRFAKNDAEQEPRQNTNIDSLLQTIVDEYGDKNVPLQYQCQPGLVGNVAPLALRRMTENLINNAIQHAGSDAEIRICVASDDEQLQLSIADNGVGIPEDKLQEVLKPFTRLDDARDTDSANVGLGLSITQSLVANYGGQLQLQSNRPHGLVATISLPLV</sequence>
<dbReference type="Gene3D" id="3.30.565.10">
    <property type="entry name" value="Histidine kinase-like ATPase, C-terminal domain"/>
    <property type="match status" value="1"/>
</dbReference>
<dbReference type="OrthoDB" id="9804645at2"/>
<dbReference type="GO" id="GO:0000155">
    <property type="term" value="F:phosphorelay sensor kinase activity"/>
    <property type="evidence" value="ECO:0007669"/>
    <property type="project" value="InterPro"/>
</dbReference>
<evidence type="ECO:0000256" key="12">
    <source>
        <dbReference type="ARBA" id="ARBA00022989"/>
    </source>
</evidence>
<dbReference type="GO" id="GO:0005886">
    <property type="term" value="C:plasma membrane"/>
    <property type="evidence" value="ECO:0007669"/>
    <property type="project" value="UniProtKB-SubCell"/>
</dbReference>
<keyword evidence="12 15" id="KW-1133">Transmembrane helix</keyword>
<evidence type="ECO:0000259" key="16">
    <source>
        <dbReference type="PROSITE" id="PS50109"/>
    </source>
</evidence>
<evidence type="ECO:0000256" key="11">
    <source>
        <dbReference type="ARBA" id="ARBA00022840"/>
    </source>
</evidence>
<dbReference type="Gene3D" id="1.10.287.130">
    <property type="match status" value="1"/>
</dbReference>
<dbReference type="GO" id="GO:0005524">
    <property type="term" value="F:ATP binding"/>
    <property type="evidence" value="ECO:0007669"/>
    <property type="project" value="UniProtKB-KW"/>
</dbReference>
<evidence type="ECO:0000256" key="3">
    <source>
        <dbReference type="ARBA" id="ARBA00012438"/>
    </source>
</evidence>
<reference evidence="18 19" key="1">
    <citation type="submission" date="2014-06" db="EMBL/GenBank/DDBJ databases">
        <title>Shewanella sp. YQH10.</title>
        <authorList>
            <person name="Liu Y."/>
            <person name="Zeng R."/>
        </authorList>
    </citation>
    <scope>NUCLEOTIDE SEQUENCE [LARGE SCALE GENOMIC DNA]</scope>
    <source>
        <strain evidence="18 19">YQH10</strain>
    </source>
</reference>
<evidence type="ECO:0000256" key="9">
    <source>
        <dbReference type="ARBA" id="ARBA00022741"/>
    </source>
</evidence>
<feature type="transmembrane region" description="Helical" evidence="15">
    <location>
        <begin position="12"/>
        <end position="35"/>
    </location>
</feature>
<evidence type="ECO:0000256" key="1">
    <source>
        <dbReference type="ARBA" id="ARBA00000085"/>
    </source>
</evidence>
<comment type="caution">
    <text evidence="18">The sequence shown here is derived from an EMBL/GenBank/DDBJ whole genome shotgun (WGS) entry which is preliminary data.</text>
</comment>
<dbReference type="PROSITE" id="PS50109">
    <property type="entry name" value="HIS_KIN"/>
    <property type="match status" value="1"/>
</dbReference>
<evidence type="ECO:0000256" key="2">
    <source>
        <dbReference type="ARBA" id="ARBA00004429"/>
    </source>
</evidence>
<dbReference type="SMART" id="SM00388">
    <property type="entry name" value="HisKA"/>
    <property type="match status" value="1"/>
</dbReference>
<evidence type="ECO:0000256" key="15">
    <source>
        <dbReference type="SAM" id="Phobius"/>
    </source>
</evidence>
<evidence type="ECO:0000256" key="7">
    <source>
        <dbReference type="ARBA" id="ARBA00022679"/>
    </source>
</evidence>
<gene>
    <name evidence="18" type="ORF">HR45_05055</name>
</gene>
<keyword evidence="6" id="KW-0597">Phosphoprotein</keyword>
<evidence type="ECO:0000256" key="6">
    <source>
        <dbReference type="ARBA" id="ARBA00022553"/>
    </source>
</evidence>
<keyword evidence="4" id="KW-1003">Cell membrane</keyword>
<dbReference type="InterPro" id="IPR050980">
    <property type="entry name" value="2C_sensor_his_kinase"/>
</dbReference>
<keyword evidence="19" id="KW-1185">Reference proteome</keyword>
<dbReference type="PANTHER" id="PTHR44936:SF5">
    <property type="entry name" value="SENSOR HISTIDINE KINASE ENVZ"/>
    <property type="match status" value="1"/>
</dbReference>
<comment type="subcellular location">
    <subcellularLocation>
        <location evidence="2">Cell inner membrane</location>
        <topology evidence="2">Multi-pass membrane protein</topology>
    </subcellularLocation>
</comment>
<dbReference type="PANTHER" id="PTHR44936">
    <property type="entry name" value="SENSOR PROTEIN CREC"/>
    <property type="match status" value="1"/>
</dbReference>
<keyword evidence="9" id="KW-0547">Nucleotide-binding</keyword>
<keyword evidence="8 15" id="KW-0812">Transmembrane</keyword>
<dbReference type="PROSITE" id="PS50885">
    <property type="entry name" value="HAMP"/>
    <property type="match status" value="1"/>
</dbReference>
<keyword evidence="14 15" id="KW-0472">Membrane</keyword>
<feature type="domain" description="Histidine kinase" evidence="16">
    <location>
        <begin position="278"/>
        <end position="479"/>
    </location>
</feature>
<keyword evidence="10" id="KW-0418">Kinase</keyword>
<dbReference type="InterPro" id="IPR003660">
    <property type="entry name" value="HAMP_dom"/>
</dbReference>
<protein>
    <recommendedName>
        <fullName evidence="3">histidine kinase</fullName>
        <ecNumber evidence="3">2.7.13.3</ecNumber>
    </recommendedName>
</protein>
<comment type="catalytic activity">
    <reaction evidence="1">
        <text>ATP + protein L-histidine = ADP + protein N-phospho-L-histidine.</text>
        <dbReference type="EC" id="2.7.13.3"/>
    </reaction>
</comment>
<dbReference type="InterPro" id="IPR003594">
    <property type="entry name" value="HATPase_dom"/>
</dbReference>
<dbReference type="InterPro" id="IPR004358">
    <property type="entry name" value="Sig_transdc_His_kin-like_C"/>
</dbReference>
<dbReference type="RefSeq" id="WP_037440191.1">
    <property type="nucleotide sequence ID" value="NZ_JPEO01000002.1"/>
</dbReference>
<dbReference type="EC" id="2.7.13.3" evidence="3"/>
<dbReference type="CDD" id="cd00075">
    <property type="entry name" value="HATPase"/>
    <property type="match status" value="1"/>
</dbReference>
<dbReference type="CDD" id="cd00082">
    <property type="entry name" value="HisKA"/>
    <property type="match status" value="1"/>
</dbReference>
<dbReference type="Pfam" id="PF02518">
    <property type="entry name" value="HATPase_c"/>
    <property type="match status" value="1"/>
</dbReference>
<evidence type="ECO:0000256" key="14">
    <source>
        <dbReference type="ARBA" id="ARBA00023136"/>
    </source>
</evidence>
<evidence type="ECO:0000256" key="13">
    <source>
        <dbReference type="ARBA" id="ARBA00023012"/>
    </source>
</evidence>
<evidence type="ECO:0000256" key="4">
    <source>
        <dbReference type="ARBA" id="ARBA00022475"/>
    </source>
</evidence>
<dbReference type="SUPFAM" id="SSF55874">
    <property type="entry name" value="ATPase domain of HSP90 chaperone/DNA topoisomerase II/histidine kinase"/>
    <property type="match status" value="1"/>
</dbReference>
<dbReference type="STRING" id="1515746.HR45_05055"/>
<keyword evidence="13" id="KW-0902">Two-component regulatory system</keyword>
<keyword evidence="11" id="KW-0067">ATP-binding</keyword>
<dbReference type="AlphaFoldDB" id="A0A094LUB1"/>
<evidence type="ECO:0000256" key="8">
    <source>
        <dbReference type="ARBA" id="ARBA00022692"/>
    </source>
</evidence>
<dbReference type="InterPro" id="IPR005467">
    <property type="entry name" value="His_kinase_dom"/>
</dbReference>
<dbReference type="Pfam" id="PF00512">
    <property type="entry name" value="HisKA"/>
    <property type="match status" value="1"/>
</dbReference>
<dbReference type="eggNOG" id="COG2205">
    <property type="taxonomic scope" value="Bacteria"/>
</dbReference>
<keyword evidence="7" id="KW-0808">Transferase</keyword>
<dbReference type="InterPro" id="IPR036890">
    <property type="entry name" value="HATPase_C_sf"/>
</dbReference>
<evidence type="ECO:0000256" key="5">
    <source>
        <dbReference type="ARBA" id="ARBA00022519"/>
    </source>
</evidence>
<dbReference type="SUPFAM" id="SSF47384">
    <property type="entry name" value="Homodimeric domain of signal transducing histidine kinase"/>
    <property type="match status" value="1"/>
</dbReference>
<proteinExistence type="predicted"/>
<evidence type="ECO:0000313" key="18">
    <source>
        <dbReference type="EMBL" id="KFZ38783.1"/>
    </source>
</evidence>
<feature type="transmembrane region" description="Helical" evidence="15">
    <location>
        <begin position="194"/>
        <end position="216"/>
    </location>
</feature>
<name>A0A094LUB1_9GAMM</name>
<keyword evidence="5" id="KW-0997">Cell inner membrane</keyword>
<dbReference type="InterPro" id="IPR003661">
    <property type="entry name" value="HisK_dim/P_dom"/>
</dbReference>
<dbReference type="Proteomes" id="UP000029264">
    <property type="component" value="Unassembled WGS sequence"/>
</dbReference>
<evidence type="ECO:0000313" key="19">
    <source>
        <dbReference type="Proteomes" id="UP000029264"/>
    </source>
</evidence>
<evidence type="ECO:0000259" key="17">
    <source>
        <dbReference type="PROSITE" id="PS50885"/>
    </source>
</evidence>